<dbReference type="EMBL" id="JAPCXB010000136">
    <property type="protein sequence ID" value="KAJ1606627.1"/>
    <property type="molecule type" value="Genomic_DNA"/>
</dbReference>
<proteinExistence type="predicted"/>
<keyword evidence="2" id="KW-1185">Reference proteome</keyword>
<evidence type="ECO:0000313" key="1">
    <source>
        <dbReference type="EMBL" id="KAJ1606627.1"/>
    </source>
</evidence>
<protein>
    <submittedName>
        <fullName evidence="1">Uncharacterized protein</fullName>
    </submittedName>
</protein>
<comment type="caution">
    <text evidence="1">The sequence shown here is derived from an EMBL/GenBank/DDBJ whole genome shotgun (WGS) entry which is preliminary data.</text>
</comment>
<gene>
    <name evidence="1" type="ORF">OJ252_3116</name>
</gene>
<accession>A0ABQ8P3A5</accession>
<sequence>MFPELIKNQVDFDDAVISTFFISQEHENLFHAYMLEYNRNILFLRFNDYISDADKCDWLLNYCEGLSEKIHSPKEYFVELREQKLRPENNSIGKILLILDRDFHKSIRKDSEKLFKYKLLDNVLLKYSDRLSKSIGSIGGELSLVEILLRLHELYKYGRVEYLIIYQFEKLMDVNEHLSNEARSIIYSYIYSLITNIRIGTQDGQELKIIIID</sequence>
<evidence type="ECO:0000313" key="2">
    <source>
        <dbReference type="Proteomes" id="UP001071777"/>
    </source>
</evidence>
<reference evidence="1" key="1">
    <citation type="submission" date="2022-10" db="EMBL/GenBank/DDBJ databases">
        <title>Adaptive evolution leads to modifications in subtelomeric GC content in a zoonotic Cryptosporidium species.</title>
        <authorList>
            <person name="Li J."/>
            <person name="Feng Y."/>
            <person name="Xiao L."/>
        </authorList>
    </citation>
    <scope>NUCLEOTIDE SEQUENCE</scope>
    <source>
        <strain evidence="1">25894</strain>
    </source>
</reference>
<organism evidence="1 2">
    <name type="scientific">Cryptosporidium canis</name>
    <dbReference type="NCBI Taxonomy" id="195482"/>
    <lineage>
        <taxon>Eukaryota</taxon>
        <taxon>Sar</taxon>
        <taxon>Alveolata</taxon>
        <taxon>Apicomplexa</taxon>
        <taxon>Conoidasida</taxon>
        <taxon>Coccidia</taxon>
        <taxon>Eucoccidiorida</taxon>
        <taxon>Eimeriorina</taxon>
        <taxon>Cryptosporidiidae</taxon>
        <taxon>Cryptosporidium</taxon>
    </lineage>
</organism>
<name>A0ABQ8P3A5_9CRYT</name>
<dbReference type="Proteomes" id="UP001071777">
    <property type="component" value="Unassembled WGS sequence"/>
</dbReference>